<dbReference type="OrthoDB" id="581420at2"/>
<evidence type="ECO:0000256" key="2">
    <source>
        <dbReference type="ARBA" id="ARBA00022679"/>
    </source>
</evidence>
<keyword evidence="2 3" id="KW-0808">Transferase</keyword>
<dbReference type="GO" id="GO:0008107">
    <property type="term" value="F:galactoside 2-alpha-L-fucosyltransferase activity"/>
    <property type="evidence" value="ECO:0007669"/>
    <property type="project" value="InterPro"/>
</dbReference>
<reference evidence="3 4" key="1">
    <citation type="submission" date="2018-05" db="EMBL/GenBank/DDBJ databases">
        <title>The Hungate 1000. A catalogue of reference genomes from the rumen microbiome.</title>
        <authorList>
            <person name="Kelly W."/>
        </authorList>
    </citation>
    <scope>NUCLEOTIDE SEQUENCE [LARGE SCALE GENOMIC DNA]</scope>
    <source>
        <strain evidence="3 4">NLAE-zl-C242</strain>
    </source>
</reference>
<dbReference type="EMBL" id="QGDL01000021">
    <property type="protein sequence ID" value="PWJ20740.1"/>
    <property type="molecule type" value="Genomic_DNA"/>
</dbReference>
<gene>
    <name evidence="3" type="ORF">A8806_12156</name>
</gene>
<dbReference type="GO" id="GO:0005975">
    <property type="term" value="P:carbohydrate metabolic process"/>
    <property type="evidence" value="ECO:0007669"/>
    <property type="project" value="InterPro"/>
</dbReference>
<evidence type="ECO:0000313" key="3">
    <source>
        <dbReference type="EMBL" id="PWJ20740.1"/>
    </source>
</evidence>
<keyword evidence="1" id="KW-0328">Glycosyltransferase</keyword>
<name>A0A2Y9BPM4_9FIRM</name>
<evidence type="ECO:0000313" key="4">
    <source>
        <dbReference type="Proteomes" id="UP000245845"/>
    </source>
</evidence>
<sequence>MVMLYLYPKLSNLDCGIVRLGGSGLGNLLFTYSKAAILADELGADLIFPTWPSIKIGPWLRKEKDKRFYSGLFRPSKTQVAGFNKLVALTFCEKIKNREEIKSGRKQVYIYDECSMTLSDILDKRDFVNRLIASTLHPKNNSYLTHDFKNEINIHIRLGDFSKNYTDLNNVNCVNTSTPIDWYMDVVKIINKECPGISFNIFSDGKDEELETLIKIPNVRQITFGNSISDILALSRSKIIIASGSTFSLWARYLGNCSCIAHLNQTKENVCTDENGFEYEWGGKETFDIQILNKITEMYSLA</sequence>
<organism evidence="3 4">
    <name type="scientific">Faecalicatena orotica</name>
    <dbReference type="NCBI Taxonomy" id="1544"/>
    <lineage>
        <taxon>Bacteria</taxon>
        <taxon>Bacillati</taxon>
        <taxon>Bacillota</taxon>
        <taxon>Clostridia</taxon>
        <taxon>Lachnospirales</taxon>
        <taxon>Lachnospiraceae</taxon>
        <taxon>Faecalicatena</taxon>
    </lineage>
</organism>
<dbReference type="Proteomes" id="UP000245845">
    <property type="component" value="Unassembled WGS sequence"/>
</dbReference>
<proteinExistence type="predicted"/>
<dbReference type="GO" id="GO:0016020">
    <property type="term" value="C:membrane"/>
    <property type="evidence" value="ECO:0007669"/>
    <property type="project" value="InterPro"/>
</dbReference>
<dbReference type="RefSeq" id="WP_109733759.1">
    <property type="nucleotide sequence ID" value="NZ_BAAACK010000008.1"/>
</dbReference>
<evidence type="ECO:0000256" key="1">
    <source>
        <dbReference type="ARBA" id="ARBA00022676"/>
    </source>
</evidence>
<dbReference type="AlphaFoldDB" id="A0A2Y9BPM4"/>
<dbReference type="Pfam" id="PF01531">
    <property type="entry name" value="Glyco_transf_11"/>
    <property type="match status" value="1"/>
</dbReference>
<protein>
    <submittedName>
        <fullName evidence="3">Glycosyl transferase family 11</fullName>
    </submittedName>
</protein>
<accession>A0A2Y9BPM4</accession>
<comment type="caution">
    <text evidence="3">The sequence shown here is derived from an EMBL/GenBank/DDBJ whole genome shotgun (WGS) entry which is preliminary data.</text>
</comment>
<keyword evidence="4" id="KW-1185">Reference proteome</keyword>
<dbReference type="InterPro" id="IPR002516">
    <property type="entry name" value="Glyco_trans_11"/>
</dbReference>